<evidence type="ECO:0000313" key="3">
    <source>
        <dbReference type="EnsemblFungi" id="PTTG_04224-t43_1-p1"/>
    </source>
</evidence>
<reference evidence="3" key="4">
    <citation type="submission" date="2025-05" db="UniProtKB">
        <authorList>
            <consortium name="EnsemblFungi"/>
        </authorList>
    </citation>
    <scope>IDENTIFICATION</scope>
    <source>
        <strain evidence="3">isolate 1-1 / race 1 (BBBD)</strain>
    </source>
</reference>
<gene>
    <name evidence="2" type="ORF">PTTG_04224</name>
</gene>
<dbReference type="EMBL" id="ADAS02000124">
    <property type="protein sequence ID" value="OAV89575.1"/>
    <property type="molecule type" value="Genomic_DNA"/>
</dbReference>
<evidence type="ECO:0000256" key="1">
    <source>
        <dbReference type="SAM" id="MobiDB-lite"/>
    </source>
</evidence>
<keyword evidence="4" id="KW-1185">Reference proteome</keyword>
<accession>A0A180GA46</accession>
<feature type="compositionally biased region" description="Basic residues" evidence="1">
    <location>
        <begin position="251"/>
        <end position="261"/>
    </location>
</feature>
<feature type="region of interest" description="Disordered" evidence="1">
    <location>
        <begin position="151"/>
        <end position="183"/>
    </location>
</feature>
<sequence>MVPGPRRNSYERTTYSSIHFWVLIWLTYLFVQNVPCMFHPNPAETWLRLPSAQTMQELDSLHDLLDFSHSPLPEPHPASRIDTRPPPGSHDLSDILNVANIPWPESHPDPRSTISIDNVHPLPEPGYLHNNNIFDLPRSPQLESHPIVTATDTHATRVQKKRPSDKNQLETPARKKKKPSSVETALAFEIINSERPIEEERQGGTVDNMHPLPVSGHLLNNNVLDFANPPQLESSPILTATNMHPMSVQKQRPKGQKNSKL</sequence>
<dbReference type="EnsemblFungi" id="PTTG_04224-t43_1">
    <property type="protein sequence ID" value="PTTG_04224-t43_1-p1"/>
    <property type="gene ID" value="PTTG_04224"/>
</dbReference>
<reference evidence="2" key="2">
    <citation type="submission" date="2016-05" db="EMBL/GenBank/DDBJ databases">
        <title>Comparative analysis highlights variable genome content of wheat rusts and divergence of the mating loci.</title>
        <authorList>
            <person name="Cuomo C.A."/>
            <person name="Bakkeren G."/>
            <person name="Szabo L."/>
            <person name="Khalil H."/>
            <person name="Joly D."/>
            <person name="Goldberg J."/>
            <person name="Young S."/>
            <person name="Zeng Q."/>
            <person name="Fellers J."/>
        </authorList>
    </citation>
    <scope>NUCLEOTIDE SEQUENCE [LARGE SCALE GENOMIC DNA]</scope>
    <source>
        <strain evidence="2">1-1 BBBD Race 1</strain>
    </source>
</reference>
<dbReference type="Proteomes" id="UP000005240">
    <property type="component" value="Unassembled WGS sequence"/>
</dbReference>
<protein>
    <submittedName>
        <fullName evidence="2 3">Uncharacterized protein</fullName>
    </submittedName>
</protein>
<dbReference type="AlphaFoldDB" id="A0A180GA46"/>
<proteinExistence type="predicted"/>
<feature type="compositionally biased region" description="Polar residues" evidence="1">
    <location>
        <begin position="235"/>
        <end position="250"/>
    </location>
</feature>
<feature type="region of interest" description="Disordered" evidence="1">
    <location>
        <begin position="235"/>
        <end position="261"/>
    </location>
</feature>
<reference evidence="3 4" key="3">
    <citation type="journal article" date="2017" name="G3 (Bethesda)">
        <title>Comparative analysis highlights variable genome content of wheat rusts and divergence of the mating loci.</title>
        <authorList>
            <person name="Cuomo C.A."/>
            <person name="Bakkeren G."/>
            <person name="Khalil H.B."/>
            <person name="Panwar V."/>
            <person name="Joly D."/>
            <person name="Linning R."/>
            <person name="Sakthikumar S."/>
            <person name="Song X."/>
            <person name="Adiconis X."/>
            <person name="Fan L."/>
            <person name="Goldberg J.M."/>
            <person name="Levin J.Z."/>
            <person name="Young S."/>
            <person name="Zeng Q."/>
            <person name="Anikster Y."/>
            <person name="Bruce M."/>
            <person name="Wang M."/>
            <person name="Yin C."/>
            <person name="McCallum B."/>
            <person name="Szabo L.J."/>
            <person name="Hulbert S."/>
            <person name="Chen X."/>
            <person name="Fellers J.P."/>
        </authorList>
    </citation>
    <scope>NUCLEOTIDE SEQUENCE</scope>
    <source>
        <strain evidence="3">isolate 1-1 / race 1 (BBBD)</strain>
        <strain evidence="4">Isolate 1-1 / race 1 (BBBD)</strain>
    </source>
</reference>
<evidence type="ECO:0000313" key="2">
    <source>
        <dbReference type="EMBL" id="OAV89575.1"/>
    </source>
</evidence>
<organism evidence="2">
    <name type="scientific">Puccinia triticina (isolate 1-1 / race 1 (BBBD))</name>
    <name type="common">Brown leaf rust fungus</name>
    <dbReference type="NCBI Taxonomy" id="630390"/>
    <lineage>
        <taxon>Eukaryota</taxon>
        <taxon>Fungi</taxon>
        <taxon>Dikarya</taxon>
        <taxon>Basidiomycota</taxon>
        <taxon>Pucciniomycotina</taxon>
        <taxon>Pucciniomycetes</taxon>
        <taxon>Pucciniales</taxon>
        <taxon>Pucciniaceae</taxon>
        <taxon>Puccinia</taxon>
    </lineage>
</organism>
<evidence type="ECO:0000313" key="4">
    <source>
        <dbReference type="Proteomes" id="UP000005240"/>
    </source>
</evidence>
<dbReference type="VEuPathDB" id="FungiDB:PTTG_04224"/>
<reference evidence="2" key="1">
    <citation type="submission" date="2009-11" db="EMBL/GenBank/DDBJ databases">
        <authorList>
            <consortium name="The Broad Institute Genome Sequencing Platform"/>
            <person name="Ward D."/>
            <person name="Feldgarden M."/>
            <person name="Earl A."/>
            <person name="Young S.K."/>
            <person name="Zeng Q."/>
            <person name="Koehrsen M."/>
            <person name="Alvarado L."/>
            <person name="Berlin A."/>
            <person name="Bochicchio J."/>
            <person name="Borenstein D."/>
            <person name="Chapman S.B."/>
            <person name="Chen Z."/>
            <person name="Engels R."/>
            <person name="Freedman E."/>
            <person name="Gellesch M."/>
            <person name="Goldberg J."/>
            <person name="Griggs A."/>
            <person name="Gujja S."/>
            <person name="Heilman E."/>
            <person name="Heiman D."/>
            <person name="Hepburn T."/>
            <person name="Howarth C."/>
            <person name="Jen D."/>
            <person name="Larson L."/>
            <person name="Lewis B."/>
            <person name="Mehta T."/>
            <person name="Park D."/>
            <person name="Pearson M."/>
            <person name="Roberts A."/>
            <person name="Saif S."/>
            <person name="Shea T."/>
            <person name="Shenoy N."/>
            <person name="Sisk P."/>
            <person name="Stolte C."/>
            <person name="Sykes S."/>
            <person name="Thomson T."/>
            <person name="Walk T."/>
            <person name="White J."/>
            <person name="Yandava C."/>
            <person name="Izard J."/>
            <person name="Baranova O.V."/>
            <person name="Blanton J.M."/>
            <person name="Tanner A.C."/>
            <person name="Dewhirst F.E."/>
            <person name="Haas B."/>
            <person name="Nusbaum C."/>
            <person name="Birren B."/>
        </authorList>
    </citation>
    <scope>NUCLEOTIDE SEQUENCE [LARGE SCALE GENOMIC DNA]</scope>
    <source>
        <strain evidence="2">1-1 BBBD Race 1</strain>
    </source>
</reference>
<name>A0A180GA46_PUCT1</name>